<dbReference type="PROSITE" id="PS50110">
    <property type="entry name" value="RESPONSE_REGULATORY"/>
    <property type="match status" value="1"/>
</dbReference>
<dbReference type="PANTHER" id="PTHR44591:SF3">
    <property type="entry name" value="RESPONSE REGULATORY DOMAIN-CONTAINING PROTEIN"/>
    <property type="match status" value="1"/>
</dbReference>
<dbReference type="OrthoDB" id="5421695at2"/>
<dbReference type="KEGG" id="buz:AYM40_32745"/>
<evidence type="ECO:0000313" key="5">
    <source>
        <dbReference type="Proteomes" id="UP000076852"/>
    </source>
</evidence>
<evidence type="ECO:0000313" key="4">
    <source>
        <dbReference type="EMBL" id="ANB76915.1"/>
    </source>
</evidence>
<dbReference type="InterPro" id="IPR001789">
    <property type="entry name" value="Sig_transdc_resp-reg_receiver"/>
</dbReference>
<gene>
    <name evidence="4" type="ORF">AYM40_32745</name>
</gene>
<dbReference type="STRING" id="1804984.AYM40_32745"/>
<dbReference type="EMBL" id="CP014579">
    <property type="protein sequence ID" value="ANB76915.1"/>
    <property type="molecule type" value="Genomic_DNA"/>
</dbReference>
<protein>
    <recommendedName>
        <fullName evidence="3">Response regulatory domain-containing protein</fullName>
    </recommendedName>
</protein>
<evidence type="ECO:0000259" key="3">
    <source>
        <dbReference type="PROSITE" id="PS50110"/>
    </source>
</evidence>
<name>A0A160FUH5_9BURK</name>
<evidence type="ECO:0000256" key="2">
    <source>
        <dbReference type="PROSITE-ProRule" id="PRU00169"/>
    </source>
</evidence>
<sequence>MFPGQAHHLLVADYDPGLLAAYVHYFEIHGYEVRAAQDGVDALAEYCRWLPAFVILDIQMPRLDGRKVAREIRRRSCNPSPLLVAVSGLSSQVERELSLRSGFDHHFAKPAQLPVILAMVASHSRISDANIALVHSRCD</sequence>
<keyword evidence="1 2" id="KW-0597">Phosphoprotein</keyword>
<dbReference type="SMART" id="SM00448">
    <property type="entry name" value="REC"/>
    <property type="match status" value="1"/>
</dbReference>
<feature type="domain" description="Response regulatory" evidence="3">
    <location>
        <begin position="8"/>
        <end position="124"/>
    </location>
</feature>
<keyword evidence="5" id="KW-1185">Reference proteome</keyword>
<dbReference type="AlphaFoldDB" id="A0A160FUH5"/>
<dbReference type="InterPro" id="IPR050595">
    <property type="entry name" value="Bact_response_regulator"/>
</dbReference>
<dbReference type="RefSeq" id="WP_063500123.1">
    <property type="nucleotide sequence ID" value="NZ_CP014579.1"/>
</dbReference>
<dbReference type="Gene3D" id="3.40.50.2300">
    <property type="match status" value="1"/>
</dbReference>
<dbReference type="SUPFAM" id="SSF52172">
    <property type="entry name" value="CheY-like"/>
    <property type="match status" value="1"/>
</dbReference>
<feature type="modified residue" description="4-aspartylphosphate" evidence="2">
    <location>
        <position position="57"/>
    </location>
</feature>
<dbReference type="Proteomes" id="UP000076852">
    <property type="component" value="Chromosome 2"/>
</dbReference>
<dbReference type="InterPro" id="IPR011006">
    <property type="entry name" value="CheY-like_superfamily"/>
</dbReference>
<reference evidence="4 5" key="1">
    <citation type="journal article" date="2016" name="Gene">
        <title>PacBio SMRT assembly of a complex multi-replicon genome reveals chlorocatechol degradative operon in a region of genome plasticity.</title>
        <authorList>
            <person name="Ricker N."/>
            <person name="Shen S.Y."/>
            <person name="Goordial J."/>
            <person name="Jin S."/>
            <person name="Fulthorpe R.R."/>
        </authorList>
    </citation>
    <scope>NUCLEOTIDE SEQUENCE [LARGE SCALE GENOMIC DNA]</scope>
    <source>
        <strain evidence="4 5">OLGA172</strain>
    </source>
</reference>
<dbReference type="GO" id="GO:0000160">
    <property type="term" value="P:phosphorelay signal transduction system"/>
    <property type="evidence" value="ECO:0007669"/>
    <property type="project" value="InterPro"/>
</dbReference>
<dbReference type="PANTHER" id="PTHR44591">
    <property type="entry name" value="STRESS RESPONSE REGULATOR PROTEIN 1"/>
    <property type="match status" value="1"/>
</dbReference>
<proteinExistence type="predicted"/>
<dbReference type="Pfam" id="PF00072">
    <property type="entry name" value="Response_reg"/>
    <property type="match status" value="1"/>
</dbReference>
<evidence type="ECO:0000256" key="1">
    <source>
        <dbReference type="ARBA" id="ARBA00022553"/>
    </source>
</evidence>
<accession>A0A160FUH5</accession>
<organism evidence="4 5">
    <name type="scientific">Paraburkholderia phytofirmans OLGA172</name>
    <dbReference type="NCBI Taxonomy" id="1417228"/>
    <lineage>
        <taxon>Bacteria</taxon>
        <taxon>Pseudomonadati</taxon>
        <taxon>Pseudomonadota</taxon>
        <taxon>Betaproteobacteria</taxon>
        <taxon>Burkholderiales</taxon>
        <taxon>Burkholderiaceae</taxon>
        <taxon>Paraburkholderia</taxon>
    </lineage>
</organism>